<evidence type="ECO:0000313" key="2">
    <source>
        <dbReference type="Proteomes" id="UP000799118"/>
    </source>
</evidence>
<dbReference type="EMBL" id="ML769452">
    <property type="protein sequence ID" value="KAE9400871.1"/>
    <property type="molecule type" value="Genomic_DNA"/>
</dbReference>
<gene>
    <name evidence="1" type="ORF">BT96DRAFT_631678</name>
</gene>
<evidence type="ECO:0000313" key="1">
    <source>
        <dbReference type="EMBL" id="KAE9400871.1"/>
    </source>
</evidence>
<organism evidence="1 2">
    <name type="scientific">Gymnopus androsaceus JB14</name>
    <dbReference type="NCBI Taxonomy" id="1447944"/>
    <lineage>
        <taxon>Eukaryota</taxon>
        <taxon>Fungi</taxon>
        <taxon>Dikarya</taxon>
        <taxon>Basidiomycota</taxon>
        <taxon>Agaricomycotina</taxon>
        <taxon>Agaricomycetes</taxon>
        <taxon>Agaricomycetidae</taxon>
        <taxon>Agaricales</taxon>
        <taxon>Marasmiineae</taxon>
        <taxon>Omphalotaceae</taxon>
        <taxon>Gymnopus</taxon>
    </lineage>
</organism>
<proteinExistence type="predicted"/>
<reference evidence="1" key="1">
    <citation type="journal article" date="2019" name="Environ. Microbiol.">
        <title>Fungal ecological strategies reflected in gene transcription - a case study of two litter decomposers.</title>
        <authorList>
            <person name="Barbi F."/>
            <person name="Kohler A."/>
            <person name="Barry K."/>
            <person name="Baskaran P."/>
            <person name="Daum C."/>
            <person name="Fauchery L."/>
            <person name="Ihrmark K."/>
            <person name="Kuo A."/>
            <person name="LaButti K."/>
            <person name="Lipzen A."/>
            <person name="Morin E."/>
            <person name="Grigoriev I.V."/>
            <person name="Henrissat B."/>
            <person name="Lindahl B."/>
            <person name="Martin F."/>
        </authorList>
    </citation>
    <scope>NUCLEOTIDE SEQUENCE</scope>
    <source>
        <strain evidence="1">JB14</strain>
    </source>
</reference>
<sequence length="72" mass="7896">MIGFIRISPYGGPDGFQCAALCFSFHLPFIISWFILVECEHGNIADADMHESVGAITAQGVSPCRSHQKTRL</sequence>
<keyword evidence="2" id="KW-1185">Reference proteome</keyword>
<protein>
    <submittedName>
        <fullName evidence="1">Uncharacterized protein</fullName>
    </submittedName>
</protein>
<accession>A0A6A4HSX5</accession>
<name>A0A6A4HSX5_9AGAR</name>
<dbReference type="AlphaFoldDB" id="A0A6A4HSX5"/>
<dbReference type="Proteomes" id="UP000799118">
    <property type="component" value="Unassembled WGS sequence"/>
</dbReference>